<proteinExistence type="predicted"/>
<comment type="caution">
    <text evidence="1">The sequence shown here is derived from an EMBL/GenBank/DDBJ whole genome shotgun (WGS) entry which is preliminary data.</text>
</comment>
<gene>
    <name evidence="1" type="ORF">HPB47_015172</name>
</gene>
<reference evidence="1 2" key="1">
    <citation type="journal article" date="2020" name="Cell">
        <title>Large-Scale Comparative Analyses of Tick Genomes Elucidate Their Genetic Diversity and Vector Capacities.</title>
        <authorList>
            <consortium name="Tick Genome and Microbiome Consortium (TIGMIC)"/>
            <person name="Jia N."/>
            <person name="Wang J."/>
            <person name="Shi W."/>
            <person name="Du L."/>
            <person name="Sun Y."/>
            <person name="Zhan W."/>
            <person name="Jiang J.F."/>
            <person name="Wang Q."/>
            <person name="Zhang B."/>
            <person name="Ji P."/>
            <person name="Bell-Sakyi L."/>
            <person name="Cui X.M."/>
            <person name="Yuan T.T."/>
            <person name="Jiang B.G."/>
            <person name="Yang W.F."/>
            <person name="Lam T.T."/>
            <person name="Chang Q.C."/>
            <person name="Ding S.J."/>
            <person name="Wang X.J."/>
            <person name="Zhu J.G."/>
            <person name="Ruan X.D."/>
            <person name="Zhao L."/>
            <person name="Wei J.T."/>
            <person name="Ye R.Z."/>
            <person name="Que T.C."/>
            <person name="Du C.H."/>
            <person name="Zhou Y.H."/>
            <person name="Cheng J.X."/>
            <person name="Dai P.F."/>
            <person name="Guo W.B."/>
            <person name="Han X.H."/>
            <person name="Huang E.J."/>
            <person name="Li L.F."/>
            <person name="Wei W."/>
            <person name="Gao Y.C."/>
            <person name="Liu J.Z."/>
            <person name="Shao H.Z."/>
            <person name="Wang X."/>
            <person name="Wang C.C."/>
            <person name="Yang T.C."/>
            <person name="Huo Q.B."/>
            <person name="Li W."/>
            <person name="Chen H.Y."/>
            <person name="Chen S.E."/>
            <person name="Zhou L.G."/>
            <person name="Ni X.B."/>
            <person name="Tian J.H."/>
            <person name="Sheng Y."/>
            <person name="Liu T."/>
            <person name="Pan Y.S."/>
            <person name="Xia L.Y."/>
            <person name="Li J."/>
            <person name="Zhao F."/>
            <person name="Cao W.C."/>
        </authorList>
    </citation>
    <scope>NUCLEOTIDE SEQUENCE [LARGE SCALE GENOMIC DNA]</scope>
    <source>
        <strain evidence="1">Iper-2018</strain>
    </source>
</reference>
<dbReference type="Proteomes" id="UP000805193">
    <property type="component" value="Unassembled WGS sequence"/>
</dbReference>
<keyword evidence="2" id="KW-1185">Reference proteome</keyword>
<sequence length="291" mass="32939">MVSLENALCVATLNVRGLAARRRQQQLYRLLTEHDLDIIAIQETKVESKDQTDYMVRPFQARYEVCVSHAVGFSAGCCLFLRKSLGAAVQTVTTCPVWELHRRHSSNDQLGNAESLEESGANQRGLVVRGTHRVFVGTIEESWPRLRRRALQLVYRPLVAFAPPAFFRTFERTKYSGLLSPLPGTVHVLTLERVSSGQVLLRLEHLGFQNKTIQVNVTKLFRFIALTDVRAVTLGGNQFIEEASRLQWRTNQFGTKRKFSAPKIFTTPAKDTIVTLLPRQIVTILASLKMY</sequence>
<dbReference type="EMBL" id="JABSTQ010003725">
    <property type="protein sequence ID" value="KAG0443214.1"/>
    <property type="molecule type" value="Genomic_DNA"/>
</dbReference>
<name>A0AC60QU71_IXOPE</name>
<organism evidence="1 2">
    <name type="scientific">Ixodes persulcatus</name>
    <name type="common">Taiga tick</name>
    <dbReference type="NCBI Taxonomy" id="34615"/>
    <lineage>
        <taxon>Eukaryota</taxon>
        <taxon>Metazoa</taxon>
        <taxon>Ecdysozoa</taxon>
        <taxon>Arthropoda</taxon>
        <taxon>Chelicerata</taxon>
        <taxon>Arachnida</taxon>
        <taxon>Acari</taxon>
        <taxon>Parasitiformes</taxon>
        <taxon>Ixodida</taxon>
        <taxon>Ixodoidea</taxon>
        <taxon>Ixodidae</taxon>
        <taxon>Ixodinae</taxon>
        <taxon>Ixodes</taxon>
    </lineage>
</organism>
<evidence type="ECO:0000313" key="1">
    <source>
        <dbReference type="EMBL" id="KAG0443214.1"/>
    </source>
</evidence>
<protein>
    <submittedName>
        <fullName evidence="1">Uncharacterized protein</fullName>
    </submittedName>
</protein>
<evidence type="ECO:0000313" key="2">
    <source>
        <dbReference type="Proteomes" id="UP000805193"/>
    </source>
</evidence>
<accession>A0AC60QU71</accession>